<proteinExistence type="predicted"/>
<feature type="region of interest" description="Disordered" evidence="1">
    <location>
        <begin position="199"/>
        <end position="233"/>
    </location>
</feature>
<comment type="caution">
    <text evidence="2">The sequence shown here is derived from an EMBL/GenBank/DDBJ whole genome shotgun (WGS) entry which is preliminary data.</text>
</comment>
<sequence>MQPTHQALALIRGGFARMSHVRPLAVWLRREMPGLFMLIAHLPGAPAEISDLIMSVPLHVGNAVRWQGRVLGLPGNTGSQQEARALAGKRPQTVHSQTRGRYNQALEAMNLGDQKMVSLAALTRAVTQLAAGEHDSDGAWKALLDSLVAMARGDELKAALVAEVTSGHTFTPPWPCKSEPMKKSLLVLAVALLTCAPSGATGTTTSSPSEPAATVMPAPTPLPPTPGHPGAVP</sequence>
<organism evidence="2 3">
    <name type="scientific">Deinococcus multiflagellatus</name>
    <dbReference type="NCBI Taxonomy" id="1656887"/>
    <lineage>
        <taxon>Bacteria</taxon>
        <taxon>Thermotogati</taxon>
        <taxon>Deinococcota</taxon>
        <taxon>Deinococci</taxon>
        <taxon>Deinococcales</taxon>
        <taxon>Deinococcaceae</taxon>
        <taxon>Deinococcus</taxon>
    </lineage>
</organism>
<dbReference type="RefSeq" id="WP_380058999.1">
    <property type="nucleotide sequence ID" value="NZ_JBHSWB010000002.1"/>
</dbReference>
<keyword evidence="3" id="KW-1185">Reference proteome</keyword>
<evidence type="ECO:0000313" key="2">
    <source>
        <dbReference type="EMBL" id="MFC6663071.1"/>
    </source>
</evidence>
<dbReference type="EMBL" id="JBHSWB010000002">
    <property type="protein sequence ID" value="MFC6663071.1"/>
    <property type="molecule type" value="Genomic_DNA"/>
</dbReference>
<protein>
    <submittedName>
        <fullName evidence="2">Uncharacterized protein</fullName>
    </submittedName>
</protein>
<gene>
    <name evidence="2" type="ORF">ACFP90_23790</name>
</gene>
<evidence type="ECO:0000313" key="3">
    <source>
        <dbReference type="Proteomes" id="UP001596317"/>
    </source>
</evidence>
<reference evidence="3" key="1">
    <citation type="journal article" date="2019" name="Int. J. Syst. Evol. Microbiol.">
        <title>The Global Catalogue of Microorganisms (GCM) 10K type strain sequencing project: providing services to taxonomists for standard genome sequencing and annotation.</title>
        <authorList>
            <consortium name="The Broad Institute Genomics Platform"/>
            <consortium name="The Broad Institute Genome Sequencing Center for Infectious Disease"/>
            <person name="Wu L."/>
            <person name="Ma J."/>
        </authorList>
    </citation>
    <scope>NUCLEOTIDE SEQUENCE [LARGE SCALE GENOMIC DNA]</scope>
    <source>
        <strain evidence="3">CCUG 63830</strain>
    </source>
</reference>
<evidence type="ECO:0000256" key="1">
    <source>
        <dbReference type="SAM" id="MobiDB-lite"/>
    </source>
</evidence>
<accession>A0ABW1ZQU0</accession>
<dbReference type="Proteomes" id="UP001596317">
    <property type="component" value="Unassembled WGS sequence"/>
</dbReference>
<name>A0ABW1ZQU0_9DEIO</name>
<feature type="compositionally biased region" description="Pro residues" evidence="1">
    <location>
        <begin position="218"/>
        <end position="233"/>
    </location>
</feature>
<feature type="compositionally biased region" description="Low complexity" evidence="1">
    <location>
        <begin position="199"/>
        <end position="217"/>
    </location>
</feature>